<evidence type="ECO:0000313" key="2">
    <source>
        <dbReference type="Proteomes" id="UP001059295"/>
    </source>
</evidence>
<accession>A0ABY5V1H7</accession>
<organism evidence="1 2">
    <name type="scientific">Alistipes ihumii AP11</name>
    <dbReference type="NCBI Taxonomy" id="1211813"/>
    <lineage>
        <taxon>Bacteria</taxon>
        <taxon>Pseudomonadati</taxon>
        <taxon>Bacteroidota</taxon>
        <taxon>Bacteroidia</taxon>
        <taxon>Bacteroidales</taxon>
        <taxon>Rikenellaceae</taxon>
        <taxon>Alistipes</taxon>
    </lineage>
</organism>
<dbReference type="GeneID" id="82890904"/>
<reference evidence="1" key="1">
    <citation type="journal article" date="2022" name="Cell">
        <title>Design, construction, and in vivo augmentation of a complex gut microbiome.</title>
        <authorList>
            <person name="Cheng A.G."/>
            <person name="Ho P.Y."/>
            <person name="Aranda-Diaz A."/>
            <person name="Jain S."/>
            <person name="Yu F.B."/>
            <person name="Meng X."/>
            <person name="Wang M."/>
            <person name="Iakiviak M."/>
            <person name="Nagashima K."/>
            <person name="Zhao A."/>
            <person name="Murugkar P."/>
            <person name="Patil A."/>
            <person name="Atabakhsh K."/>
            <person name="Weakley A."/>
            <person name="Yan J."/>
            <person name="Brumbaugh A.R."/>
            <person name="Higginbottom S."/>
            <person name="Dimas A."/>
            <person name="Shiver A.L."/>
            <person name="Deutschbauer A."/>
            <person name="Neff N."/>
            <person name="Sonnenburg J.L."/>
            <person name="Huang K.C."/>
            <person name="Fischbach M.A."/>
        </authorList>
    </citation>
    <scope>NUCLEOTIDE SEQUENCE</scope>
    <source>
        <strain evidence="1">AP11</strain>
    </source>
</reference>
<evidence type="ECO:0000313" key="1">
    <source>
        <dbReference type="EMBL" id="UWN57982.1"/>
    </source>
</evidence>
<dbReference type="Proteomes" id="UP001059295">
    <property type="component" value="Chromosome"/>
</dbReference>
<proteinExistence type="predicted"/>
<dbReference type="EMBL" id="CP102294">
    <property type="protein sequence ID" value="UWN57982.1"/>
    <property type="molecule type" value="Genomic_DNA"/>
</dbReference>
<dbReference type="RefSeq" id="WP_019246334.1">
    <property type="nucleotide sequence ID" value="NZ_CAPH01000015.1"/>
</dbReference>
<keyword evidence="2" id="KW-1185">Reference proteome</keyword>
<gene>
    <name evidence="1" type="ORF">NQ491_04180</name>
</gene>
<name>A0ABY5V1H7_9BACT</name>
<sequence length="156" mass="17550">MKTMTKEQLAELLNGNEYRDEMTKEQEQAAKQNNLLVLFGASDDLLEMRGAIRDEVGAYDGGEYALALDGELYADGEEENTYHKAIGNEVLPISDECDNDDNPRLIRAEWCPDDQPALSWRISSNIPYASFTIKEDGEPYCEGIIIDIDDIIPNNK</sequence>
<protein>
    <submittedName>
        <fullName evidence="1">Uncharacterized protein</fullName>
    </submittedName>
</protein>